<comment type="subcellular location">
    <subcellularLocation>
        <location evidence="2">Mitochondrion inner membrane</location>
        <topology evidence="2">Multi-pass membrane protein</topology>
    </subcellularLocation>
    <subcellularLocation>
        <location evidence="1">Nucleus</location>
    </subcellularLocation>
</comment>
<dbReference type="GO" id="GO:0016887">
    <property type="term" value="F:ATP hydrolysis activity"/>
    <property type="evidence" value="ECO:0007669"/>
    <property type="project" value="InterPro"/>
</dbReference>
<dbReference type="Proteomes" id="UP000660729">
    <property type="component" value="Unassembled WGS sequence"/>
</dbReference>
<dbReference type="Pfam" id="PF13181">
    <property type="entry name" value="TPR_8"/>
    <property type="match status" value="1"/>
</dbReference>
<keyword evidence="5" id="KW-0507">mRNA processing</keyword>
<evidence type="ECO:0000256" key="3">
    <source>
        <dbReference type="ARBA" id="ARBA00011738"/>
    </source>
</evidence>
<dbReference type="InterPro" id="IPR017871">
    <property type="entry name" value="ABC_transporter-like_CS"/>
</dbReference>
<evidence type="ECO:0000256" key="12">
    <source>
        <dbReference type="ARBA" id="ARBA00023136"/>
    </source>
</evidence>
<evidence type="ECO:0000256" key="7">
    <source>
        <dbReference type="ARBA" id="ARBA00022737"/>
    </source>
</evidence>
<feature type="region of interest" description="Disordered" evidence="19">
    <location>
        <begin position="723"/>
        <end position="768"/>
    </location>
</feature>
<evidence type="ECO:0000313" key="24">
    <source>
        <dbReference type="Proteomes" id="UP000660729"/>
    </source>
</evidence>
<dbReference type="CDD" id="cd03253">
    <property type="entry name" value="ABCC_ATM1_transporter"/>
    <property type="match status" value="1"/>
</dbReference>
<evidence type="ECO:0000259" key="21">
    <source>
        <dbReference type="PROSITE" id="PS50893"/>
    </source>
</evidence>
<keyword evidence="13" id="KW-0508">mRNA splicing</keyword>
<dbReference type="GO" id="GO:0140466">
    <property type="term" value="P:iron-sulfur cluster export from the mitochondrion"/>
    <property type="evidence" value="ECO:0007669"/>
    <property type="project" value="UniProtKB-ARBA"/>
</dbReference>
<proteinExistence type="inferred from homology"/>
<dbReference type="GO" id="GO:0005743">
    <property type="term" value="C:mitochondrial inner membrane"/>
    <property type="evidence" value="ECO:0007669"/>
    <property type="project" value="UniProtKB-SubCell"/>
</dbReference>
<feature type="transmembrane region" description="Helical" evidence="20">
    <location>
        <begin position="138"/>
        <end position="157"/>
    </location>
</feature>
<evidence type="ECO:0000256" key="2">
    <source>
        <dbReference type="ARBA" id="ARBA00004448"/>
    </source>
</evidence>
<keyword evidence="12 20" id="KW-0472">Membrane</keyword>
<evidence type="ECO:0000259" key="22">
    <source>
        <dbReference type="PROSITE" id="PS50929"/>
    </source>
</evidence>
<dbReference type="GO" id="GO:1990904">
    <property type="term" value="C:ribonucleoprotein complex"/>
    <property type="evidence" value="ECO:0007669"/>
    <property type="project" value="UniProtKB-ARBA"/>
</dbReference>
<dbReference type="SMART" id="SM00382">
    <property type="entry name" value="AAA"/>
    <property type="match status" value="1"/>
</dbReference>
<feature type="coiled-coil region" evidence="18">
    <location>
        <begin position="805"/>
        <end position="832"/>
    </location>
</feature>
<evidence type="ECO:0000256" key="17">
    <source>
        <dbReference type="ARBA" id="ARBA00040792"/>
    </source>
</evidence>
<evidence type="ECO:0000256" key="8">
    <source>
        <dbReference type="ARBA" id="ARBA00022741"/>
    </source>
</evidence>
<feature type="domain" description="ABC transmembrane type-1" evidence="22">
    <location>
        <begin position="107"/>
        <end position="395"/>
    </location>
</feature>
<dbReference type="InterPro" id="IPR010491">
    <property type="entry name" value="PRP1_N"/>
</dbReference>
<dbReference type="GO" id="GO:0005524">
    <property type="term" value="F:ATP binding"/>
    <property type="evidence" value="ECO:0007669"/>
    <property type="project" value="UniProtKB-KW"/>
</dbReference>
<dbReference type="Gene3D" id="1.25.40.10">
    <property type="entry name" value="Tetratricopeptide repeat domain"/>
    <property type="match status" value="4"/>
</dbReference>
<keyword evidence="11 20" id="KW-1133">Transmembrane helix</keyword>
<evidence type="ECO:0000313" key="23">
    <source>
        <dbReference type="EMBL" id="KAF7197477.1"/>
    </source>
</evidence>
<dbReference type="SMART" id="SM00386">
    <property type="entry name" value="HAT"/>
    <property type="match status" value="11"/>
</dbReference>
<dbReference type="SUPFAM" id="SSF52540">
    <property type="entry name" value="P-loop containing nucleoside triphosphate hydrolases"/>
    <property type="match status" value="1"/>
</dbReference>
<dbReference type="GO" id="GO:0006879">
    <property type="term" value="P:intracellular iron ion homeostasis"/>
    <property type="evidence" value="ECO:0007669"/>
    <property type="project" value="TreeGrafter"/>
</dbReference>
<dbReference type="SMART" id="SM00028">
    <property type="entry name" value="TPR"/>
    <property type="match status" value="4"/>
</dbReference>
<comment type="caution">
    <text evidence="23">The sequence shown here is derived from an EMBL/GenBank/DDBJ whole genome shotgun (WGS) entry which is preliminary data.</text>
</comment>
<feature type="transmembrane region" description="Helical" evidence="20">
    <location>
        <begin position="105"/>
        <end position="126"/>
    </location>
</feature>
<sequence>MLRVFANTPRHRKDDARARTAQNEPRNQSEPTEDRVGPPEAVVKEAKQEEEGKVQKITKPAAKTDPLLAEQTVSNKEQRKADWAIIKDMSKYLWPKNDFSTKMRVGLSVGLLVGAKVLNVQVPFYFKSIVDSMNIDFAAVGGTAMTVAGAAIFAYGATRIGATVFQEFRNAIFATVSQKAIRKVAGNVFEHLLKLDLNFHLSRQTGGLTRAIDRGTKGISFLLTSMVFHIIPTALEISLVSGILTYNYGWKFAALTVGTMAAYSWFTIATTAWRTKFRKQANAADNKGATVAVDSLINYEAVKYFNNEAYEAKRYDGALKNYQDASIKVATSLAYLNSGQNLIFSTALTGMMYMAAQGVAGANLTVGDLVMVNQLVFQLSVPLNFLGSVYRELRQSLLDMETLFNLQKVNVQVKEASNAKPLLLNKGGEIRFENVTFGYRADRPILQNLNLTIPAGKKVAIVGPSGCGKSTILRLLFRFYDVESGRITIDGQDIREVSLESLRKSIGVVPQDTPLFNDTIEHNIRYGKITSSQEEVVAAAKRARIHEIIESLPEGYKTMVGERGMMISGGEKQRLAVSRLILKDAPLLFFDEATSALDTHTEQTLLHNINGIIKEKARTSVFIAHRLRTIYDSDEIIVLKDGKVAEQGTHDKLLHRDGIYSELWSAQEMAFTEETEEQAPENYVAGLGRGATGFTTRSDLGPAREGPSEEQIKEALAKRAAALGNAPPTAYGVKGKKDDEAEDDDRYQDAENEEGLFASGNYDREDDEADRIYQDVDERMSKRRKTSRLPISCGGALADLRHNREERERKEREEFEAKNPKIQQQFADLKRALGTVSDEDWASIPEVGDLTGKNRRSKQNTRQRFYAVPDSVLAGARDSGQLGTEIQDEGMATEADGASNEQADGTMTNFADIGAARDKVLKARLDKAAAGTQTASAGTSTSIDPKGYMTALASTELSKGDIPVGDIKRARVLLESVIKTNPRHGPGWIAAARLEEYAGKIVAARNVIRRGCEMCPKNEDVWLESMRLNDNANAKIIAAKAIEHNDRSVRLWIEASKLETIPASKKRVLRKALDHIPQSVAIWKEAVNLEENPDDAKLLLAKATEIIPLSVELWLALARLETPEQAQVVLNKARKAVPASYEIWVAAARLQEQTGQEVMVSKVMERAIKALARESAMLKREEWISQAETCEEEGAPLTCRAIIKETIGFGLDPDDDRKQIWLNDAQSSMDRGMYETARAIYSAARKEFYTRKSVWLAAAELERKAGSKEQLWSILEEAVNSIPASSELWMQLAREKWIAGDVEGARRTLGEAFSKNPENEDIYLAAVKLEADNGQEERARMLLAQAREEARTDRVFVRSVAFERQTNNPDRALELVNEGLQSFPKTDKLWMMKGQIYEGKGMKPQAREAFSNGTRHCPKSVPLWILAARLEESMGIVVKARSTLDRARLAVPKNDRLWTESIRLEIRAKNLPAANQKLAQALQECPNSGLIWAERIWNLEERTKRKPRILEAIKKVENDPTLFVTAARIFWSERKLDKADSWFLKAVTLDPDLGDSWAWWYKFLIQHGTEEKQEQIIKQCTANEPKHGEVWQTIRKAPENARKTTEEVLKLVAKALN</sequence>
<feature type="domain" description="ABC transporter" evidence="21">
    <location>
        <begin position="430"/>
        <end position="666"/>
    </location>
</feature>
<dbReference type="InterPro" id="IPR039421">
    <property type="entry name" value="Type_1_exporter"/>
</dbReference>
<evidence type="ECO:0000256" key="6">
    <source>
        <dbReference type="ARBA" id="ARBA00022692"/>
    </source>
</evidence>
<dbReference type="GO" id="GO:0005634">
    <property type="term" value="C:nucleus"/>
    <property type="evidence" value="ECO:0007669"/>
    <property type="project" value="UniProtKB-SubCell"/>
</dbReference>
<dbReference type="InterPro" id="IPR003107">
    <property type="entry name" value="HAT"/>
</dbReference>
<evidence type="ECO:0000256" key="11">
    <source>
        <dbReference type="ARBA" id="ARBA00022989"/>
    </source>
</evidence>
<dbReference type="CDD" id="cd18582">
    <property type="entry name" value="ABC_6TM_ATM1_ABCB7"/>
    <property type="match status" value="1"/>
</dbReference>
<dbReference type="FunFam" id="1.20.1560.10:FF:000004">
    <property type="entry name" value="ATP-binding cassette sub-family B member 7"/>
    <property type="match status" value="1"/>
</dbReference>
<evidence type="ECO:0000256" key="9">
    <source>
        <dbReference type="ARBA" id="ARBA00022840"/>
    </source>
</evidence>
<dbReference type="InterPro" id="IPR019734">
    <property type="entry name" value="TPR_rpt"/>
</dbReference>
<dbReference type="PROSITE" id="PS50893">
    <property type="entry name" value="ABC_TRANSPORTER_2"/>
    <property type="match status" value="1"/>
</dbReference>
<accession>A0A8H6RU88</accession>
<keyword evidence="8" id="KW-0547">Nucleotide-binding</keyword>
<feature type="transmembrane region" description="Helical" evidence="20">
    <location>
        <begin position="252"/>
        <end position="273"/>
    </location>
</feature>
<keyword evidence="4" id="KW-0813">Transport</keyword>
<dbReference type="OrthoDB" id="440128at2759"/>
<reference evidence="23" key="1">
    <citation type="submission" date="2020-04" db="EMBL/GenBank/DDBJ databases">
        <title>Draft genome resource of the tomato pathogen Pseudocercospora fuligena.</title>
        <authorList>
            <person name="Zaccaron A."/>
        </authorList>
    </citation>
    <scope>NUCLEOTIDE SEQUENCE</scope>
    <source>
        <strain evidence="23">PF001</strain>
    </source>
</reference>
<dbReference type="GO" id="GO:0140359">
    <property type="term" value="F:ABC-type transporter activity"/>
    <property type="evidence" value="ECO:0007669"/>
    <property type="project" value="InterPro"/>
</dbReference>
<evidence type="ECO:0000256" key="20">
    <source>
        <dbReference type="SAM" id="Phobius"/>
    </source>
</evidence>
<dbReference type="PANTHER" id="PTHR24221:SF402">
    <property type="entry name" value="IRON-SULFUR CLUSTERS TRANSPORTER ABCB7, MITOCHONDRIAL"/>
    <property type="match status" value="1"/>
</dbReference>
<dbReference type="PROSITE" id="PS50929">
    <property type="entry name" value="ABC_TM1F"/>
    <property type="match status" value="1"/>
</dbReference>
<dbReference type="PROSITE" id="PS00211">
    <property type="entry name" value="ABC_TRANSPORTER_1"/>
    <property type="match status" value="1"/>
</dbReference>
<feature type="compositionally biased region" description="Acidic residues" evidence="19">
    <location>
        <begin position="740"/>
        <end position="754"/>
    </location>
</feature>
<keyword evidence="14" id="KW-0539">Nucleus</keyword>
<evidence type="ECO:0000256" key="4">
    <source>
        <dbReference type="ARBA" id="ARBA00022448"/>
    </source>
</evidence>
<evidence type="ECO:0000256" key="1">
    <source>
        <dbReference type="ARBA" id="ARBA00004123"/>
    </source>
</evidence>
<dbReference type="InterPro" id="IPR003593">
    <property type="entry name" value="AAA+_ATPase"/>
</dbReference>
<keyword evidence="24" id="KW-1185">Reference proteome</keyword>
<dbReference type="FunFam" id="1.25.40.10:FF:000256">
    <property type="entry name" value="Probable pre-mRNA splicing factor prp1"/>
    <property type="match status" value="1"/>
</dbReference>
<dbReference type="SUPFAM" id="SSF48452">
    <property type="entry name" value="TPR-like"/>
    <property type="match status" value="2"/>
</dbReference>
<dbReference type="PANTHER" id="PTHR24221">
    <property type="entry name" value="ATP-BINDING CASSETTE SUB-FAMILY B"/>
    <property type="match status" value="1"/>
</dbReference>
<comment type="subunit">
    <text evidence="3">Homodimer.</text>
</comment>
<evidence type="ECO:0000256" key="18">
    <source>
        <dbReference type="SAM" id="Coils"/>
    </source>
</evidence>
<feature type="compositionally biased region" description="Polar residues" evidence="19">
    <location>
        <begin position="20"/>
        <end position="30"/>
    </location>
</feature>
<dbReference type="Pfam" id="PF00664">
    <property type="entry name" value="ABC_membrane"/>
    <property type="match status" value="1"/>
</dbReference>
<evidence type="ECO:0000256" key="5">
    <source>
        <dbReference type="ARBA" id="ARBA00022664"/>
    </source>
</evidence>
<dbReference type="Gene3D" id="3.40.50.300">
    <property type="entry name" value="P-loop containing nucleotide triphosphate hydrolases"/>
    <property type="match status" value="1"/>
</dbReference>
<dbReference type="EMBL" id="JABCIY010000015">
    <property type="protein sequence ID" value="KAF7197477.1"/>
    <property type="molecule type" value="Genomic_DNA"/>
</dbReference>
<dbReference type="InterPro" id="IPR011990">
    <property type="entry name" value="TPR-like_helical_dom_sf"/>
</dbReference>
<name>A0A8H6RU88_9PEZI</name>
<feature type="compositionally biased region" description="Basic and acidic residues" evidence="19">
    <location>
        <begin position="32"/>
        <end position="54"/>
    </location>
</feature>
<dbReference type="Pfam" id="PF00005">
    <property type="entry name" value="ABC_tran"/>
    <property type="match status" value="1"/>
</dbReference>
<dbReference type="GO" id="GO:0000398">
    <property type="term" value="P:mRNA splicing, via spliceosome"/>
    <property type="evidence" value="ECO:0007669"/>
    <property type="project" value="InterPro"/>
</dbReference>
<keyword evidence="7" id="KW-0677">Repeat</keyword>
<keyword evidence="18" id="KW-0175">Coiled coil</keyword>
<evidence type="ECO:0000256" key="10">
    <source>
        <dbReference type="ARBA" id="ARBA00022967"/>
    </source>
</evidence>
<evidence type="ECO:0000256" key="13">
    <source>
        <dbReference type="ARBA" id="ARBA00023187"/>
    </source>
</evidence>
<feature type="transmembrane region" description="Helical" evidence="20">
    <location>
        <begin position="219"/>
        <end position="246"/>
    </location>
</feature>
<dbReference type="Gene3D" id="1.20.1560.10">
    <property type="entry name" value="ABC transporter type 1, transmembrane domain"/>
    <property type="match status" value="1"/>
</dbReference>
<gene>
    <name evidence="23" type="ORF">HII31_01287</name>
</gene>
<evidence type="ECO:0000256" key="14">
    <source>
        <dbReference type="ARBA" id="ARBA00023242"/>
    </source>
</evidence>
<dbReference type="SUPFAM" id="SSF90123">
    <property type="entry name" value="ABC transporter transmembrane region"/>
    <property type="match status" value="1"/>
</dbReference>
<dbReference type="Pfam" id="PF06424">
    <property type="entry name" value="PRP1_N"/>
    <property type="match status" value="2"/>
</dbReference>
<dbReference type="InterPro" id="IPR036640">
    <property type="entry name" value="ABC1_TM_sf"/>
</dbReference>
<dbReference type="InterPro" id="IPR027417">
    <property type="entry name" value="P-loop_NTPase"/>
</dbReference>
<evidence type="ECO:0000256" key="15">
    <source>
        <dbReference type="ARBA" id="ARBA00024363"/>
    </source>
</evidence>
<comment type="similarity">
    <text evidence="15">Belongs to the ABC transporter superfamily. ABCB family. Heavy Metal importer (TC 3.A.1.210) subfamily.</text>
</comment>
<evidence type="ECO:0000256" key="16">
    <source>
        <dbReference type="ARBA" id="ARBA00039906"/>
    </source>
</evidence>
<dbReference type="FunFam" id="3.40.50.300:FF:000186">
    <property type="entry name" value="ATP-binding cassette sub-family B member 7, mitochondrial"/>
    <property type="match status" value="1"/>
</dbReference>
<keyword evidence="6 20" id="KW-0812">Transmembrane</keyword>
<protein>
    <recommendedName>
        <fullName evidence="16">Iron-sulfur clusters transporter ATM1, mitochondrial</fullName>
    </recommendedName>
    <alternativeName>
        <fullName evidence="17">Iron-sulfur clusters transporter atm1, mitochondrial</fullName>
    </alternativeName>
</protein>
<dbReference type="Pfam" id="PF14559">
    <property type="entry name" value="TPR_19"/>
    <property type="match status" value="1"/>
</dbReference>
<keyword evidence="9" id="KW-0067">ATP-binding</keyword>
<organism evidence="23 24">
    <name type="scientific">Pseudocercospora fuligena</name>
    <dbReference type="NCBI Taxonomy" id="685502"/>
    <lineage>
        <taxon>Eukaryota</taxon>
        <taxon>Fungi</taxon>
        <taxon>Dikarya</taxon>
        <taxon>Ascomycota</taxon>
        <taxon>Pezizomycotina</taxon>
        <taxon>Dothideomycetes</taxon>
        <taxon>Dothideomycetidae</taxon>
        <taxon>Mycosphaerellales</taxon>
        <taxon>Mycosphaerellaceae</taxon>
        <taxon>Pseudocercospora</taxon>
    </lineage>
</organism>
<keyword evidence="10" id="KW-1278">Translocase</keyword>
<dbReference type="FunFam" id="1.25.40.10:FF:001164">
    <property type="entry name" value="mRNA splicing factor (Prp1/Zer1), putative (AFU_orthologue AFUA_2G06070)"/>
    <property type="match status" value="1"/>
</dbReference>
<evidence type="ECO:0000256" key="19">
    <source>
        <dbReference type="SAM" id="MobiDB-lite"/>
    </source>
</evidence>
<dbReference type="InterPro" id="IPR003439">
    <property type="entry name" value="ABC_transporter-like_ATP-bd"/>
</dbReference>
<dbReference type="InterPro" id="IPR011527">
    <property type="entry name" value="ABC1_TM_dom"/>
</dbReference>
<feature type="region of interest" description="Disordered" evidence="19">
    <location>
        <begin position="1"/>
        <end position="56"/>
    </location>
</feature>